<evidence type="ECO:0000313" key="2">
    <source>
        <dbReference type="EMBL" id="SCF00221.1"/>
    </source>
</evidence>
<dbReference type="Proteomes" id="UP000198253">
    <property type="component" value="Chromosome I"/>
</dbReference>
<keyword evidence="2" id="KW-0378">Hydrolase</keyword>
<dbReference type="EMBL" id="LT607413">
    <property type="protein sequence ID" value="SCF00221.1"/>
    <property type="molecule type" value="Genomic_DNA"/>
</dbReference>
<evidence type="ECO:0000313" key="3">
    <source>
        <dbReference type="Proteomes" id="UP000198253"/>
    </source>
</evidence>
<name>A0A1C4WWG9_MICEC</name>
<gene>
    <name evidence="2" type="ORF">GA0070618_2548</name>
</gene>
<dbReference type="InParanoid" id="A0A1C4WWG9"/>
<protein>
    <submittedName>
        <fullName evidence="2">Very-short-patch-repair endonuclease</fullName>
    </submittedName>
</protein>
<organism evidence="2 3">
    <name type="scientific">Micromonospora echinospora</name>
    <name type="common">Micromonospora purpurea</name>
    <dbReference type="NCBI Taxonomy" id="1877"/>
    <lineage>
        <taxon>Bacteria</taxon>
        <taxon>Bacillati</taxon>
        <taxon>Actinomycetota</taxon>
        <taxon>Actinomycetes</taxon>
        <taxon>Micromonosporales</taxon>
        <taxon>Micromonosporaceae</taxon>
        <taxon>Micromonospora</taxon>
    </lineage>
</organism>
<dbReference type="Gene3D" id="3.40.960.10">
    <property type="entry name" value="VSR Endonuclease"/>
    <property type="match status" value="1"/>
</dbReference>
<keyword evidence="2" id="KW-0255">Endonuclease</keyword>
<reference evidence="3" key="1">
    <citation type="submission" date="2016-06" db="EMBL/GenBank/DDBJ databases">
        <authorList>
            <person name="Varghese N."/>
            <person name="Submissions Spin"/>
        </authorList>
    </citation>
    <scope>NUCLEOTIDE SEQUENCE [LARGE SCALE GENOMIC DNA]</scope>
    <source>
        <strain evidence="3">DSM 43816</strain>
    </source>
</reference>
<dbReference type="InterPro" id="IPR011335">
    <property type="entry name" value="Restrct_endonuc-II-like"/>
</dbReference>
<evidence type="ECO:0000256" key="1">
    <source>
        <dbReference type="SAM" id="MobiDB-lite"/>
    </source>
</evidence>
<dbReference type="AlphaFoldDB" id="A0A1C4WWG9"/>
<keyword evidence="3" id="KW-1185">Reference proteome</keyword>
<sequence>MPHHESIAHTTAVGRRGGRPQEGGGREDPVIHRGAGGYTSAGTLTDVPSRAHRPPALAWQVFRGSDVVRRGFLSADQLRSSAWIRLRHDVYADARLDRDHTLACRAVACQLPANAAFAGPSAAYLHGVEHAAGFTDEVHVVVAGPAGLRSQRGLRVHTTTLAADGSATGAASSLEPVWTGAPPRSDPTRSAWETAVWVEPVRAVGIIDGLLGQGLTSQHALADVAAQNADRRGGRRALRVFGLADPGAQSPPESHLRVRLVLAGLPRPVTQHPVRVSSGLVLHPDLAWPEFKVAVEYDGRWHADPEQLHRDRRRLNQLVGAGWLVLHVTGRRLRHDFAALLREIRAALASRGWRGVA</sequence>
<feature type="region of interest" description="Disordered" evidence="1">
    <location>
        <begin position="1"/>
        <end position="34"/>
    </location>
</feature>
<dbReference type="GO" id="GO:0004519">
    <property type="term" value="F:endonuclease activity"/>
    <property type="evidence" value="ECO:0007669"/>
    <property type="project" value="UniProtKB-KW"/>
</dbReference>
<keyword evidence="2" id="KW-0540">Nuclease</keyword>
<proteinExistence type="predicted"/>
<accession>A0A1C4WWG9</accession>
<dbReference type="SUPFAM" id="SSF52980">
    <property type="entry name" value="Restriction endonuclease-like"/>
    <property type="match status" value="1"/>
</dbReference>